<dbReference type="EMBL" id="CP059404">
    <property type="protein sequence ID" value="QNE89552.1"/>
    <property type="molecule type" value="Genomic_DNA"/>
</dbReference>
<dbReference type="PROSITE" id="PS00135">
    <property type="entry name" value="TRYPSIN_SER"/>
    <property type="match status" value="1"/>
</dbReference>
<keyword evidence="2" id="KW-1185">Reference proteome</keyword>
<dbReference type="RefSeq" id="WP_185175926.1">
    <property type="nucleotide sequence ID" value="NZ_CP059404.1"/>
</dbReference>
<evidence type="ECO:0000313" key="2">
    <source>
        <dbReference type="Proteomes" id="UP000515743"/>
    </source>
</evidence>
<dbReference type="GO" id="GO:0006508">
    <property type="term" value="P:proteolysis"/>
    <property type="evidence" value="ECO:0007669"/>
    <property type="project" value="UniProtKB-KW"/>
</dbReference>
<dbReference type="GO" id="GO:0008233">
    <property type="term" value="F:peptidase activity"/>
    <property type="evidence" value="ECO:0007669"/>
    <property type="project" value="UniProtKB-KW"/>
</dbReference>
<dbReference type="InterPro" id="IPR033116">
    <property type="entry name" value="TRYPSIN_SER"/>
</dbReference>
<accession>A0A7G7CPN6</accession>
<keyword evidence="1" id="KW-0378">Hydrolase</keyword>
<dbReference type="Gene3D" id="2.40.10.10">
    <property type="entry name" value="Trypsin-like serine proteases"/>
    <property type="match status" value="2"/>
</dbReference>
<sequence length="218" mass="23013">MNVSASPVIPHVVTPVALRGPRAYCSGALIAPDLQPGKGVATRFVLTCAHYFQEIEASRFTVSVRGAHIPAVAARAINGTDIAVVYLARETSPMVVAGLAHNAPPVGEHTRTFGFGGKARSAQVREGYFVTSLPFAFTRDFTTRIREAGLVFNRNAAVYGDSGGPVMVGGTIVGTQALIAEPFGHNIHVATVSLVAPYHESIRQACVLLETQFGNKAS</sequence>
<evidence type="ECO:0000313" key="1">
    <source>
        <dbReference type="EMBL" id="QNE89552.1"/>
    </source>
</evidence>
<dbReference type="AlphaFoldDB" id="A0A7G7CPN6"/>
<gene>
    <name evidence="1" type="ORF">H0194_00275</name>
</gene>
<dbReference type="Pfam" id="PF13365">
    <property type="entry name" value="Trypsin_2"/>
    <property type="match status" value="1"/>
</dbReference>
<protein>
    <submittedName>
        <fullName evidence="1">Trypsin-like serine protease</fullName>
    </submittedName>
</protein>
<reference evidence="1 2" key="1">
    <citation type="submission" date="2020-07" db="EMBL/GenBank/DDBJ databases">
        <title>Complete genome and description of Corynebacterium incognita strain Marseille-Q3630 sp. nov.</title>
        <authorList>
            <person name="Boxberger M."/>
        </authorList>
    </citation>
    <scope>NUCLEOTIDE SEQUENCE [LARGE SCALE GENOMIC DNA]</scope>
    <source>
        <strain evidence="1 2">Marseille-Q3630</strain>
    </source>
</reference>
<dbReference type="SUPFAM" id="SSF50494">
    <property type="entry name" value="Trypsin-like serine proteases"/>
    <property type="match status" value="1"/>
</dbReference>
<dbReference type="KEGG" id="cik:H0194_00275"/>
<proteinExistence type="predicted"/>
<dbReference type="InterPro" id="IPR043504">
    <property type="entry name" value="Peptidase_S1_PA_chymotrypsin"/>
</dbReference>
<organism evidence="1 2">
    <name type="scientific">Corynebacterium incognita</name>
    <dbReference type="NCBI Taxonomy" id="2754725"/>
    <lineage>
        <taxon>Bacteria</taxon>
        <taxon>Bacillati</taxon>
        <taxon>Actinomycetota</taxon>
        <taxon>Actinomycetes</taxon>
        <taxon>Mycobacteriales</taxon>
        <taxon>Corynebacteriaceae</taxon>
        <taxon>Corynebacterium</taxon>
    </lineage>
</organism>
<dbReference type="Proteomes" id="UP000515743">
    <property type="component" value="Chromosome"/>
</dbReference>
<keyword evidence="1" id="KW-0645">Protease</keyword>
<dbReference type="InterPro" id="IPR009003">
    <property type="entry name" value="Peptidase_S1_PA"/>
</dbReference>
<name>A0A7G7CPN6_9CORY</name>